<sequence length="297" mass="32632">MIGDSKKMSTNYQNVAIIGGTGQLGQYLTREFLSQGSFKVKVLTRTESKATELQEEFRKKGAEIIQVDYEDQGSIISALQNTHVLISALGSYDLFENQERFINAAKEAGVSRFIPSEFGTDVEGNTSPFFAPKVKTREVLETSGLEYTYYINGFFIEHLLVPHLGFDIKNSKVSIIGKGETKISVTSLNDVAKFVVGTVNLPQARNNKLIITGDETTLLDIANNAAKIKAKSFEIEYIPIEKAHAILADESTDGLTKVLTGLRLEIENGGIFNKGNDASLVNGLKPVTVREYIQANL</sequence>
<reference evidence="1" key="1">
    <citation type="submission" date="2022-04" db="EMBL/GenBank/DDBJ databases">
        <title>Genome of the entomopathogenic fungus Entomophthora muscae.</title>
        <authorList>
            <person name="Elya C."/>
            <person name="Lovett B.R."/>
            <person name="Lee E."/>
            <person name="Macias A.M."/>
            <person name="Hajek A.E."/>
            <person name="De Bivort B.L."/>
            <person name="Kasson M.T."/>
            <person name="De Fine Licht H.H."/>
            <person name="Stajich J.E."/>
        </authorList>
    </citation>
    <scope>NUCLEOTIDE SEQUENCE</scope>
    <source>
        <strain evidence="1">Berkeley</strain>
    </source>
</reference>
<keyword evidence="2" id="KW-1185">Reference proteome</keyword>
<protein>
    <submittedName>
        <fullName evidence="1">Uncharacterized protein</fullName>
    </submittedName>
</protein>
<dbReference type="EMBL" id="QTSX02002358">
    <property type="protein sequence ID" value="KAJ9075863.1"/>
    <property type="molecule type" value="Genomic_DNA"/>
</dbReference>
<evidence type="ECO:0000313" key="2">
    <source>
        <dbReference type="Proteomes" id="UP001165960"/>
    </source>
</evidence>
<accession>A0ACC2TMH3</accession>
<name>A0ACC2TMH3_9FUNG</name>
<organism evidence="1 2">
    <name type="scientific">Entomophthora muscae</name>
    <dbReference type="NCBI Taxonomy" id="34485"/>
    <lineage>
        <taxon>Eukaryota</taxon>
        <taxon>Fungi</taxon>
        <taxon>Fungi incertae sedis</taxon>
        <taxon>Zoopagomycota</taxon>
        <taxon>Entomophthoromycotina</taxon>
        <taxon>Entomophthoromycetes</taxon>
        <taxon>Entomophthorales</taxon>
        <taxon>Entomophthoraceae</taxon>
        <taxon>Entomophthora</taxon>
    </lineage>
</organism>
<dbReference type="Proteomes" id="UP001165960">
    <property type="component" value="Unassembled WGS sequence"/>
</dbReference>
<gene>
    <name evidence="1" type="ORF">DSO57_1031587</name>
</gene>
<evidence type="ECO:0000313" key="1">
    <source>
        <dbReference type="EMBL" id="KAJ9075863.1"/>
    </source>
</evidence>
<proteinExistence type="predicted"/>
<comment type="caution">
    <text evidence="1">The sequence shown here is derived from an EMBL/GenBank/DDBJ whole genome shotgun (WGS) entry which is preliminary data.</text>
</comment>